<evidence type="ECO:0008006" key="3">
    <source>
        <dbReference type="Google" id="ProtNLM"/>
    </source>
</evidence>
<proteinExistence type="predicted"/>
<name>A0A7U3ZNQ7_RUNSL</name>
<evidence type="ECO:0000313" key="1">
    <source>
        <dbReference type="EMBL" id="AEI50584.1"/>
    </source>
</evidence>
<organism evidence="1 2">
    <name type="scientific">Runella slithyformis (strain ATCC 29530 / DSM 19594 / LMG 11500 / NCIMB 11436 / LSU 4)</name>
    <dbReference type="NCBI Taxonomy" id="761193"/>
    <lineage>
        <taxon>Bacteria</taxon>
        <taxon>Pseudomonadati</taxon>
        <taxon>Bacteroidota</taxon>
        <taxon>Cytophagia</taxon>
        <taxon>Cytophagales</taxon>
        <taxon>Spirosomataceae</taxon>
        <taxon>Runella</taxon>
    </lineage>
</organism>
<accession>A0A7U3ZNQ7</accession>
<dbReference type="AlphaFoldDB" id="A0A7U3ZNQ7"/>
<dbReference type="EMBL" id="CP002859">
    <property type="protein sequence ID" value="AEI50584.1"/>
    <property type="molecule type" value="Genomic_DNA"/>
</dbReference>
<evidence type="ECO:0000313" key="2">
    <source>
        <dbReference type="Proteomes" id="UP000000493"/>
    </source>
</evidence>
<dbReference type="Proteomes" id="UP000000493">
    <property type="component" value="Chromosome"/>
</dbReference>
<protein>
    <recommendedName>
        <fullName evidence="3">DUF2642 domain-containing protein</fullName>
    </recommendedName>
</protein>
<dbReference type="KEGG" id="rsi:Runsl_4241"/>
<sequence>MGKRLIRVFQAQLSARTSELLNREINVVLKSDQTFFGRCLKIENQLLFLEDQRMHLHTLAFTQIDTVVYDQSATF</sequence>
<gene>
    <name evidence="1" type="ordered locus">Runsl_4241</name>
</gene>
<reference evidence="2" key="1">
    <citation type="submission" date="2011-06" db="EMBL/GenBank/DDBJ databases">
        <title>The complete genome of chromosome of Runella slithyformis DSM 19594.</title>
        <authorList>
            <consortium name="US DOE Joint Genome Institute (JGI-PGF)"/>
            <person name="Lucas S."/>
            <person name="Han J."/>
            <person name="Lapidus A."/>
            <person name="Bruce D."/>
            <person name="Goodwin L."/>
            <person name="Pitluck S."/>
            <person name="Peters L."/>
            <person name="Kyrpides N."/>
            <person name="Mavromatis K."/>
            <person name="Ivanova N."/>
            <person name="Ovchinnikova G."/>
            <person name="Zhang X."/>
            <person name="Misra M."/>
            <person name="Detter J.C."/>
            <person name="Tapia R."/>
            <person name="Han C."/>
            <person name="Land M."/>
            <person name="Hauser L."/>
            <person name="Markowitz V."/>
            <person name="Cheng J.-F."/>
            <person name="Hugenholtz P."/>
            <person name="Woyke T."/>
            <person name="Wu D."/>
            <person name="Tindall B."/>
            <person name="Faehrich R."/>
            <person name="Brambilla E."/>
            <person name="Klenk H.-P."/>
            <person name="Eisen J.A."/>
        </authorList>
    </citation>
    <scope>NUCLEOTIDE SEQUENCE [LARGE SCALE GENOMIC DNA]</scope>
    <source>
        <strain evidence="2">ATCC 29530 / DSM 19594 / LMG 11500 / NCIMB 11436 / LSU 4</strain>
    </source>
</reference>
<keyword evidence="2" id="KW-1185">Reference proteome</keyword>
<reference evidence="1 2" key="2">
    <citation type="journal article" date="2012" name="Stand. Genomic Sci.">
        <title>Complete genome sequence of the aquatic bacterium Runella slithyformis type strain (LSU 4(T)).</title>
        <authorList>
            <person name="Copeland A."/>
            <person name="Zhang X."/>
            <person name="Misra M."/>
            <person name="Lapidus A."/>
            <person name="Nolan M."/>
            <person name="Lucas S."/>
            <person name="Deshpande S."/>
            <person name="Cheng J.F."/>
            <person name="Tapia R."/>
            <person name="Goodwin L.A."/>
            <person name="Pitluck S."/>
            <person name="Liolios K."/>
            <person name="Pagani I."/>
            <person name="Ivanova N."/>
            <person name="Mikhailova N."/>
            <person name="Pati A."/>
            <person name="Chen A."/>
            <person name="Palaniappan K."/>
            <person name="Land M."/>
            <person name="Hauser L."/>
            <person name="Pan C."/>
            <person name="Jeffries C.D."/>
            <person name="Detter J.C."/>
            <person name="Brambilla E.M."/>
            <person name="Rohde M."/>
            <person name="Djao O.D."/>
            <person name="Goker M."/>
            <person name="Sikorski J."/>
            <person name="Tindall B.J."/>
            <person name="Woyke T."/>
            <person name="Bristow J."/>
            <person name="Eisen J.A."/>
            <person name="Markowitz V."/>
            <person name="Hugenholtz P."/>
            <person name="Kyrpides N.C."/>
            <person name="Klenk H.P."/>
            <person name="Mavromatis K."/>
        </authorList>
    </citation>
    <scope>NUCLEOTIDE SEQUENCE [LARGE SCALE GENOMIC DNA]</scope>
    <source>
        <strain evidence="2">ATCC 29530 / DSM 19594 / LMG 11500 / NCIMB 11436 / LSU 4</strain>
    </source>
</reference>
<dbReference type="RefSeq" id="WP_013929881.1">
    <property type="nucleotide sequence ID" value="NC_015703.1"/>
</dbReference>